<dbReference type="InterPro" id="IPR032675">
    <property type="entry name" value="LRR_dom_sf"/>
</dbReference>
<dbReference type="AlphaFoldDB" id="A0A7X8SNL7"/>
<organism evidence="2 3">
    <name type="scientific">Flammeovirga agarivorans</name>
    <dbReference type="NCBI Taxonomy" id="2726742"/>
    <lineage>
        <taxon>Bacteria</taxon>
        <taxon>Pseudomonadati</taxon>
        <taxon>Bacteroidota</taxon>
        <taxon>Cytophagia</taxon>
        <taxon>Cytophagales</taxon>
        <taxon>Flammeovirgaceae</taxon>
        <taxon>Flammeovirga</taxon>
    </lineage>
</organism>
<keyword evidence="1" id="KW-0732">Signal</keyword>
<dbReference type="SUPFAM" id="SSF63829">
    <property type="entry name" value="Calcium-dependent phosphotriesterase"/>
    <property type="match status" value="1"/>
</dbReference>
<dbReference type="RefSeq" id="WP_168884262.1">
    <property type="nucleotide sequence ID" value="NZ_JABAIL010000007.1"/>
</dbReference>
<evidence type="ECO:0000313" key="2">
    <source>
        <dbReference type="EMBL" id="NLR93546.1"/>
    </source>
</evidence>
<comment type="caution">
    <text evidence="2">The sequence shown here is derived from an EMBL/GenBank/DDBJ whole genome shotgun (WGS) entry which is preliminary data.</text>
</comment>
<protein>
    <submittedName>
        <fullName evidence="2">Uncharacterized protein</fullName>
    </submittedName>
</protein>
<dbReference type="Gene3D" id="3.80.10.10">
    <property type="entry name" value="Ribonuclease Inhibitor"/>
    <property type="match status" value="1"/>
</dbReference>
<keyword evidence="3" id="KW-1185">Reference proteome</keyword>
<feature type="chain" id="PRO_5031432365" evidence="1">
    <location>
        <begin position="24"/>
        <end position="722"/>
    </location>
</feature>
<dbReference type="EMBL" id="JABAIL010000007">
    <property type="protein sequence ID" value="NLR93546.1"/>
    <property type="molecule type" value="Genomic_DNA"/>
</dbReference>
<proteinExistence type="predicted"/>
<sequence>MKILPYRSLVLMLSILLINTSCQRDVDTMPNNDPTPSSVRMPFNQKLFILNSSQKGSEIYKIDYDFQGLEDDAYLTKLRLTKNGRPFRIPRGGHMCISPNNDFITVVVSRLKKIYLVNITSLEVKVIHLFGYFPNKKCADMRRNLKKFKFRGKITQVDVDQDGYLFLAGKSGFYKVITDWGNVENSNGDIWNDEDPELDGTRFAGQTWAHAVKFEFSGNLAVEGAEDEVFFEQETYFEENTISTLNTVKFLGGDILFTQNSLETDGFEEQRLISFSQWNGGSAIYLNNLDWNWDDQKVTFNAGTLYTGLNNKITEKSGGRVTGAALTGDNMVFTSHHYSEYLQLRTLNGQIIKDDVRMILLDRNGNEKGALYHNWGDMASTQSFDKNSQNTQDIILDNRSIEGEYFGDWFRGNLEGYQLAEMKLYRPKDFNYAVKDLSHDNYNVSKESRRNSANADIADFRKNANKFVALGGNGGYTLLQLPNKVTVTDETTLQVVETTWGKQPYYEVWEDAWSAYEEKAAVYVHRSYTGRYYYDGLEEDSEWVKIGDAYIANNEFHLSSNTDLPEGTEISWVKIVDNGSTSGDGFDVNFVATYEKPIVKEALSDREILMLFYNSTGGDNWRHNTNWGTDKPLSEWYGIGTNEEGRVNVIELIDLNVNGDFVEELADLQYLRKMVIPFNSFTGTLPARLTELESLELIYIVGNKTPFVVPEEFNDSPIMLYK</sequence>
<evidence type="ECO:0000313" key="3">
    <source>
        <dbReference type="Proteomes" id="UP000585050"/>
    </source>
</evidence>
<accession>A0A7X8SNL7</accession>
<gene>
    <name evidence="2" type="ORF">HGP29_20275</name>
</gene>
<dbReference type="Proteomes" id="UP000585050">
    <property type="component" value="Unassembled WGS sequence"/>
</dbReference>
<evidence type="ECO:0000256" key="1">
    <source>
        <dbReference type="SAM" id="SignalP"/>
    </source>
</evidence>
<name>A0A7X8SNL7_9BACT</name>
<feature type="signal peptide" evidence="1">
    <location>
        <begin position="1"/>
        <end position="23"/>
    </location>
</feature>
<reference evidence="2 3" key="1">
    <citation type="submission" date="2020-04" db="EMBL/GenBank/DDBJ databases">
        <title>Flammeovirga sp. SR4, a novel species isolated from seawater.</title>
        <authorList>
            <person name="Wang X."/>
        </authorList>
    </citation>
    <scope>NUCLEOTIDE SEQUENCE [LARGE SCALE GENOMIC DNA]</scope>
    <source>
        <strain evidence="2 3">SR4</strain>
    </source>
</reference>
<dbReference type="SUPFAM" id="SSF52058">
    <property type="entry name" value="L domain-like"/>
    <property type="match status" value="1"/>
</dbReference>